<name>A0A8H2ZHA8_9SACH</name>
<comment type="caution">
    <text evidence="1">The sequence shown here is derived from an EMBL/GenBank/DDBJ whole genome shotgun (WGS) entry which is preliminary data.</text>
</comment>
<reference evidence="1 2" key="1">
    <citation type="submission" date="2020-05" db="EMBL/GenBank/DDBJ databases">
        <authorList>
            <person name="Casaregola S."/>
            <person name="Devillers H."/>
            <person name="Grondin C."/>
        </authorList>
    </citation>
    <scope>NUCLEOTIDE SEQUENCE [LARGE SCALE GENOMIC DNA]</scope>
    <source>
        <strain evidence="1 2">CLIB 1767</strain>
    </source>
</reference>
<gene>
    <name evidence="1" type="ORF">KABA2_06S08030</name>
</gene>
<organism evidence="1 2">
    <name type="scientific">Maudiozyma barnettii</name>
    <dbReference type="NCBI Taxonomy" id="61262"/>
    <lineage>
        <taxon>Eukaryota</taxon>
        <taxon>Fungi</taxon>
        <taxon>Dikarya</taxon>
        <taxon>Ascomycota</taxon>
        <taxon>Saccharomycotina</taxon>
        <taxon>Saccharomycetes</taxon>
        <taxon>Saccharomycetales</taxon>
        <taxon>Saccharomycetaceae</taxon>
        <taxon>Maudiozyma</taxon>
    </lineage>
</organism>
<accession>A0A8H2ZHA8</accession>
<dbReference type="GeneID" id="64858600"/>
<dbReference type="AlphaFoldDB" id="A0A8H2ZHA8"/>
<dbReference type="Proteomes" id="UP000644660">
    <property type="component" value="Unassembled WGS sequence"/>
</dbReference>
<proteinExistence type="predicted"/>
<keyword evidence="2" id="KW-1185">Reference proteome</keyword>
<dbReference type="EMBL" id="CAEFZW010000006">
    <property type="protein sequence ID" value="CAB4255549.1"/>
    <property type="molecule type" value="Genomic_DNA"/>
</dbReference>
<evidence type="ECO:0000313" key="1">
    <source>
        <dbReference type="EMBL" id="CAB4255549.1"/>
    </source>
</evidence>
<evidence type="ECO:0000313" key="2">
    <source>
        <dbReference type="Proteomes" id="UP000644660"/>
    </source>
</evidence>
<dbReference type="RefSeq" id="XP_041407393.1">
    <property type="nucleotide sequence ID" value="XM_041551459.1"/>
</dbReference>
<protein>
    <submittedName>
        <fullName evidence="1">Uncharacterized protein</fullName>
    </submittedName>
</protein>
<sequence length="310" mass="36797">MKSNFFKNINENQESCIIDNENLIPKFYSPDSSYQTNQNKFNNNNKHLGRRFKKIHNSKFDFRYQASHSEFDTSTAPLNIINDVTTEYDHHGIKQGREISGKDSIQPSSLYMSNKEDNVFDYNIPNNQLPFLLGNILDLKSQMKQLKSSPYDKQTRDVSTFKIPLSERTNSDDSLHARVVPDFNYPSEQSFKPYIENPETGHYYNMNLDYEDNNSDFFPERNRKITDFDDYSSTPSIGSPERSIQEQTGQRSLIIKYLKDRLRIRHLRNDSEYSLVSTASRRRRHRRQLRMYTHHMKKKIKHSFSHIRKR</sequence>
<dbReference type="OrthoDB" id="10432281at2759"/>